<feature type="non-terminal residue" evidence="2">
    <location>
        <position position="93"/>
    </location>
</feature>
<name>A0ABN9XBC8_9DINO</name>
<gene>
    <name evidence="2" type="ORF">PCOR1329_LOCUS74137</name>
</gene>
<reference evidence="2" key="1">
    <citation type="submission" date="2023-10" db="EMBL/GenBank/DDBJ databases">
        <authorList>
            <person name="Chen Y."/>
            <person name="Shah S."/>
            <person name="Dougan E. K."/>
            <person name="Thang M."/>
            <person name="Chan C."/>
        </authorList>
    </citation>
    <scope>NUCLEOTIDE SEQUENCE [LARGE SCALE GENOMIC DNA]</scope>
</reference>
<proteinExistence type="predicted"/>
<dbReference type="Proteomes" id="UP001189429">
    <property type="component" value="Unassembled WGS sequence"/>
</dbReference>
<evidence type="ECO:0000313" key="2">
    <source>
        <dbReference type="EMBL" id="CAK0895371.1"/>
    </source>
</evidence>
<keyword evidence="3" id="KW-1185">Reference proteome</keyword>
<evidence type="ECO:0000256" key="1">
    <source>
        <dbReference type="SAM" id="MobiDB-lite"/>
    </source>
</evidence>
<feature type="non-terminal residue" evidence="2">
    <location>
        <position position="1"/>
    </location>
</feature>
<accession>A0ABN9XBC8</accession>
<comment type="caution">
    <text evidence="2">The sequence shown here is derived from an EMBL/GenBank/DDBJ whole genome shotgun (WGS) entry which is preliminary data.</text>
</comment>
<evidence type="ECO:0000313" key="3">
    <source>
        <dbReference type="Proteomes" id="UP001189429"/>
    </source>
</evidence>
<dbReference type="EMBL" id="CAUYUJ010020028">
    <property type="protein sequence ID" value="CAK0895371.1"/>
    <property type="molecule type" value="Genomic_DNA"/>
</dbReference>
<protein>
    <submittedName>
        <fullName evidence="2">Uncharacterized protein</fullName>
    </submittedName>
</protein>
<feature type="region of interest" description="Disordered" evidence="1">
    <location>
        <begin position="36"/>
        <end position="69"/>
    </location>
</feature>
<sequence length="93" mass="10033">EVEKVWKPHAESSNNTSEVLVRIVLSWPWSGDYAHGVGKVSPKAEAPSVQGSPLGPLSEDQSYTPPPQQAGLRLMQVGHAGDHMHLRNPSASQ</sequence>
<organism evidence="2 3">
    <name type="scientific">Prorocentrum cordatum</name>
    <dbReference type="NCBI Taxonomy" id="2364126"/>
    <lineage>
        <taxon>Eukaryota</taxon>
        <taxon>Sar</taxon>
        <taxon>Alveolata</taxon>
        <taxon>Dinophyceae</taxon>
        <taxon>Prorocentrales</taxon>
        <taxon>Prorocentraceae</taxon>
        <taxon>Prorocentrum</taxon>
    </lineage>
</organism>